<dbReference type="GO" id="GO:0060538">
    <property type="term" value="P:skeletal muscle organ development"/>
    <property type="evidence" value="ECO:0007669"/>
    <property type="project" value="TreeGrafter"/>
</dbReference>
<keyword evidence="7" id="KW-1185">Reference proteome</keyword>
<dbReference type="GO" id="GO:0042383">
    <property type="term" value="C:sarcolemma"/>
    <property type="evidence" value="ECO:0007669"/>
    <property type="project" value="TreeGrafter"/>
</dbReference>
<gene>
    <name evidence="6" type="primary">DES_1</name>
    <name evidence="6" type="ORF">N1851_000562</name>
</gene>
<dbReference type="EMBL" id="JAOPHQ010000026">
    <property type="protein sequence ID" value="KAK0156164.1"/>
    <property type="molecule type" value="Genomic_DNA"/>
</dbReference>
<dbReference type="GO" id="GO:0005911">
    <property type="term" value="C:cell-cell junction"/>
    <property type="evidence" value="ECO:0007669"/>
    <property type="project" value="TreeGrafter"/>
</dbReference>
<dbReference type="GO" id="GO:0005200">
    <property type="term" value="F:structural constituent of cytoskeleton"/>
    <property type="evidence" value="ECO:0007669"/>
    <property type="project" value="TreeGrafter"/>
</dbReference>
<feature type="coiled-coil region" evidence="3">
    <location>
        <begin position="116"/>
        <end position="213"/>
    </location>
</feature>
<dbReference type="Gene3D" id="1.20.5.1160">
    <property type="entry name" value="Vasodilator-stimulated phosphoprotein"/>
    <property type="match status" value="1"/>
</dbReference>
<dbReference type="Pfam" id="PF00038">
    <property type="entry name" value="Filament"/>
    <property type="match status" value="2"/>
</dbReference>
<dbReference type="InterPro" id="IPR050405">
    <property type="entry name" value="Intermediate_filament"/>
</dbReference>
<name>A0AA47NC86_MERPO</name>
<keyword evidence="1" id="KW-0403">Intermediate filament</keyword>
<accession>A0AA47NC86</accession>
<dbReference type="AlphaFoldDB" id="A0AA47NC86"/>
<protein>
    <submittedName>
        <fullName evidence="6">Desmin</fullName>
    </submittedName>
</protein>
<reference evidence="6" key="1">
    <citation type="journal article" date="2023" name="Front. Mar. Sci.">
        <title>A new Merluccius polli reference genome to investigate the effects of global change in West African waters.</title>
        <authorList>
            <person name="Mateo J.L."/>
            <person name="Blanco-Fernandez C."/>
            <person name="Garcia-Vazquez E."/>
            <person name="Machado-Schiaffino G."/>
        </authorList>
    </citation>
    <scope>NUCLEOTIDE SEQUENCE</scope>
    <source>
        <strain evidence="6">C29</strain>
        <tissue evidence="6">Fin</tissue>
    </source>
</reference>
<dbReference type="GO" id="GO:0030018">
    <property type="term" value="C:Z disc"/>
    <property type="evidence" value="ECO:0007669"/>
    <property type="project" value="TreeGrafter"/>
</dbReference>
<evidence type="ECO:0000313" key="6">
    <source>
        <dbReference type="EMBL" id="KAK0156164.1"/>
    </source>
</evidence>
<dbReference type="PANTHER" id="PTHR45652">
    <property type="entry name" value="GLIAL FIBRILLARY ACIDIC PROTEIN"/>
    <property type="match status" value="1"/>
</dbReference>
<evidence type="ECO:0000256" key="4">
    <source>
        <dbReference type="SAM" id="MobiDB-lite"/>
    </source>
</evidence>
<organism evidence="6 7">
    <name type="scientific">Merluccius polli</name>
    <name type="common">Benguela hake</name>
    <name type="synonym">Merluccius cadenati</name>
    <dbReference type="NCBI Taxonomy" id="89951"/>
    <lineage>
        <taxon>Eukaryota</taxon>
        <taxon>Metazoa</taxon>
        <taxon>Chordata</taxon>
        <taxon>Craniata</taxon>
        <taxon>Vertebrata</taxon>
        <taxon>Euteleostomi</taxon>
        <taxon>Actinopterygii</taxon>
        <taxon>Neopterygii</taxon>
        <taxon>Teleostei</taxon>
        <taxon>Neoteleostei</taxon>
        <taxon>Acanthomorphata</taxon>
        <taxon>Zeiogadaria</taxon>
        <taxon>Gadariae</taxon>
        <taxon>Gadiformes</taxon>
        <taxon>Gadoidei</taxon>
        <taxon>Merlucciidae</taxon>
        <taxon>Merluccius</taxon>
    </lineage>
</organism>
<dbReference type="InterPro" id="IPR039008">
    <property type="entry name" value="IF_rod_dom"/>
</dbReference>
<comment type="caution">
    <text evidence="6">The sequence shown here is derived from an EMBL/GenBank/DDBJ whole genome shotgun (WGS) entry which is preliminary data.</text>
</comment>
<evidence type="ECO:0000256" key="2">
    <source>
        <dbReference type="ARBA" id="ARBA00023054"/>
    </source>
</evidence>
<dbReference type="GO" id="GO:0045109">
    <property type="term" value="P:intermediate filament organization"/>
    <property type="evidence" value="ECO:0007669"/>
    <property type="project" value="TreeGrafter"/>
</dbReference>
<dbReference type="Gene3D" id="1.20.5.170">
    <property type="match status" value="1"/>
</dbReference>
<evidence type="ECO:0000259" key="5">
    <source>
        <dbReference type="SMART" id="SM01391"/>
    </source>
</evidence>
<proteinExistence type="predicted"/>
<evidence type="ECO:0000256" key="3">
    <source>
        <dbReference type="SAM" id="Coils"/>
    </source>
</evidence>
<feature type="compositionally biased region" description="Pro residues" evidence="4">
    <location>
        <begin position="26"/>
        <end position="36"/>
    </location>
</feature>
<feature type="domain" description="IF rod" evidence="5">
    <location>
        <begin position="77"/>
        <end position="275"/>
    </location>
</feature>
<feature type="region of interest" description="Disordered" evidence="4">
    <location>
        <begin position="14"/>
        <end position="61"/>
    </location>
</feature>
<keyword evidence="2 3" id="KW-0175">Coiled coil</keyword>
<dbReference type="GO" id="GO:0005882">
    <property type="term" value="C:intermediate filament"/>
    <property type="evidence" value="ECO:0007669"/>
    <property type="project" value="UniProtKB-KW"/>
</dbReference>
<sequence length="275" mass="31526">MLCIVKKQYSSFTTLDTRASAAQPAPTTPPENPPRQPQTAHQSAHHQSAMDKDTNPQPIDDTNKAEVAKKVLDKRTDENAQLYDLNHRLANYIEKVRSLVQVNTTLGEEVDGLKGREGSDSEVQRLKDRNDNLSSEVETANHKCDTVTQERDNLNEYLQNVKKRLQEEKNKNKDLRAEADKAKLANKKLEGGKKGLQEELDFLKRTHKENESLIVLGRNASGLQNTIRRLEYDSDKMKDKMAHQLKEYQDLLDIKMTLEKEITKYRELLDGMESR</sequence>
<dbReference type="SUPFAM" id="SSF64593">
    <property type="entry name" value="Intermediate filament protein, coiled coil region"/>
    <property type="match status" value="2"/>
</dbReference>
<evidence type="ECO:0000256" key="1">
    <source>
        <dbReference type="ARBA" id="ARBA00022754"/>
    </source>
</evidence>
<dbReference type="PANTHER" id="PTHR45652:SF2">
    <property type="entry name" value="DESMIN"/>
    <property type="match status" value="1"/>
</dbReference>
<dbReference type="SMART" id="SM01391">
    <property type="entry name" value="Filament"/>
    <property type="match status" value="1"/>
</dbReference>
<dbReference type="Proteomes" id="UP001174136">
    <property type="component" value="Unassembled WGS sequence"/>
</dbReference>
<evidence type="ECO:0000313" key="7">
    <source>
        <dbReference type="Proteomes" id="UP001174136"/>
    </source>
</evidence>